<evidence type="ECO:0000313" key="3">
    <source>
        <dbReference type="Proteomes" id="UP000190857"/>
    </source>
</evidence>
<dbReference type="STRING" id="123320.SAMN06309945_0112"/>
<feature type="signal peptide" evidence="1">
    <location>
        <begin position="1"/>
        <end position="19"/>
    </location>
</feature>
<reference evidence="2 3" key="1">
    <citation type="submission" date="2017-02" db="EMBL/GenBank/DDBJ databases">
        <authorList>
            <person name="Peterson S.W."/>
        </authorList>
    </citation>
    <scope>NUCLEOTIDE SEQUENCE [LARGE SCALE GENOMIC DNA]</scope>
    <source>
        <strain evidence="2 3">VKM Ac-2059</strain>
    </source>
</reference>
<dbReference type="AlphaFoldDB" id="A0A1T5I9F9"/>
<accession>A0A1T5I9F9</accession>
<dbReference type="InterPro" id="IPR023833">
    <property type="entry name" value="Signal_pept_SipW-depend-type"/>
</dbReference>
<name>A0A1T5I9F9_9MICO</name>
<proteinExistence type="predicted"/>
<dbReference type="Proteomes" id="UP000190857">
    <property type="component" value="Unassembled WGS sequence"/>
</dbReference>
<evidence type="ECO:0000313" key="2">
    <source>
        <dbReference type="EMBL" id="SKC35789.1"/>
    </source>
</evidence>
<gene>
    <name evidence="2" type="ORF">SAMN06309945_0112</name>
</gene>
<keyword evidence="1" id="KW-0732">Signal</keyword>
<feature type="chain" id="PRO_5039641272" evidence="1">
    <location>
        <begin position="20"/>
        <end position="213"/>
    </location>
</feature>
<evidence type="ECO:0000256" key="1">
    <source>
        <dbReference type="SAM" id="SignalP"/>
    </source>
</evidence>
<sequence length="213" mass="21205">MAIAAGGLVIGLATAATLAAWTDTEWVFGGNAAGDGPGVGTSAFEVEQNVTAPFDAAGFVQDEENPGSPLTFGLDALSLSPGDSVYAPVALRTVDGSVAGSIDLQSAVAADGITVTDADGVLFGALELRVAVNTTAVACDAAAFTPTSTIADGTLADAEGNAAQALNADSGNTQYYCFELTLPDAPTLPAGTTLDDLQGRTVAPAWEFAAESE</sequence>
<keyword evidence="3" id="KW-1185">Reference proteome</keyword>
<protein>
    <submittedName>
        <fullName evidence="2">SipW-cognate class signal peptide</fullName>
    </submittedName>
</protein>
<dbReference type="NCBIfam" id="TIGR04088">
    <property type="entry name" value="cognate_SipW"/>
    <property type="match status" value="1"/>
</dbReference>
<dbReference type="EMBL" id="FUZP01000001">
    <property type="protein sequence ID" value="SKC35789.1"/>
    <property type="molecule type" value="Genomic_DNA"/>
</dbReference>
<organism evidence="2 3">
    <name type="scientific">Okibacterium fritillariae</name>
    <dbReference type="NCBI Taxonomy" id="123320"/>
    <lineage>
        <taxon>Bacteria</taxon>
        <taxon>Bacillati</taxon>
        <taxon>Actinomycetota</taxon>
        <taxon>Actinomycetes</taxon>
        <taxon>Micrococcales</taxon>
        <taxon>Microbacteriaceae</taxon>
        <taxon>Okibacterium</taxon>
    </lineage>
</organism>